<evidence type="ECO:0000313" key="2">
    <source>
        <dbReference type="EMBL" id="KAF5826544.1"/>
    </source>
</evidence>
<accession>A0ABQ7FW04</accession>
<protein>
    <recommendedName>
        <fullName evidence="4">FBD domain-containing protein</fullName>
    </recommendedName>
</protein>
<evidence type="ECO:0008006" key="4">
    <source>
        <dbReference type="Google" id="ProtNLM"/>
    </source>
</evidence>
<sequence>MDACCEGKFQDQGMEVPGRLFKIPAWVFPDGTKAVLMSGGGLGVMLNFGCLSLKMLQIDELTRAQAHTCLLGNILRPGFGSDCTLHVDSLIALAKYALQRCDPMKRSRSWFVPYFGRLRFQFNIHRPYPCKICITATFFFSFLWRIRLVKHTFYACGDVPKFCVIFNFRDSSLHEHIDDPHTRRALFHATRAVRFESFVLSKYPQKLCIKLPIPHTKGEIAVLNFPRGAHLCKLTIFGWGGLPNDAIHLPSIFSSKASVSLQNVETLVLQFFDLEEFSFKAQEEEDNGAAVGAALRASCPNLRILELQGPFLSLGLLKALEGCMTLTELHVYESDLVPSEFLVSSLSEMVVMSISTMHNLRRLTFPDAESYSPLRSLKQLQWLSVVKPLADDFSEFLQGCPFLDFLVVREAPSLPVSSPYLKFLRVSSDMSMHDLMFFVASANLPSLVYLKIDFLYMSPYSGVMVAAARSQLAAMPGVMLEVSGLGACQMTGSQIIDLLDPFANKICARGSYGIDVHFSKVA</sequence>
<evidence type="ECO:0000313" key="3">
    <source>
        <dbReference type="Proteomes" id="UP000815325"/>
    </source>
</evidence>
<gene>
    <name evidence="2" type="ORF">DUNSADRAFT_2784</name>
</gene>
<dbReference type="InterPro" id="IPR032675">
    <property type="entry name" value="LRR_dom_sf"/>
</dbReference>
<reference evidence="2" key="1">
    <citation type="submission" date="2017-08" db="EMBL/GenBank/DDBJ databases">
        <authorList>
            <person name="Polle J.E."/>
            <person name="Barry K."/>
            <person name="Cushman J."/>
            <person name="Schmutz J."/>
            <person name="Tran D."/>
            <person name="Hathwaick L.T."/>
            <person name="Yim W.C."/>
            <person name="Jenkins J."/>
            <person name="Mckie-Krisberg Z.M."/>
            <person name="Prochnik S."/>
            <person name="Lindquist E."/>
            <person name="Dockter R.B."/>
            <person name="Adam C."/>
            <person name="Molina H."/>
            <person name="Bunkerborg J."/>
            <person name="Jin E."/>
            <person name="Buchheim M."/>
            <person name="Magnuson J."/>
        </authorList>
    </citation>
    <scope>NUCLEOTIDE SEQUENCE</scope>
    <source>
        <strain evidence="2">CCAP 19/18</strain>
    </source>
</reference>
<keyword evidence="3" id="KW-1185">Reference proteome</keyword>
<dbReference type="Gene3D" id="3.80.10.10">
    <property type="entry name" value="Ribonuclease Inhibitor"/>
    <property type="match status" value="1"/>
</dbReference>
<evidence type="ECO:0000256" key="1">
    <source>
        <dbReference type="ARBA" id="ARBA00004430"/>
    </source>
</evidence>
<dbReference type="EMBL" id="MU070845">
    <property type="protein sequence ID" value="KAF5826544.1"/>
    <property type="molecule type" value="Genomic_DNA"/>
</dbReference>
<name>A0ABQ7FW04_DUNSA</name>
<dbReference type="SUPFAM" id="SSF52047">
    <property type="entry name" value="RNI-like"/>
    <property type="match status" value="1"/>
</dbReference>
<proteinExistence type="predicted"/>
<dbReference type="Proteomes" id="UP000815325">
    <property type="component" value="Unassembled WGS sequence"/>
</dbReference>
<comment type="subcellular location">
    <subcellularLocation>
        <location evidence="1">Cytoplasm</location>
        <location evidence="1">Cytoskeleton</location>
        <location evidence="1">Cilium axoneme</location>
    </subcellularLocation>
</comment>
<organism evidence="2 3">
    <name type="scientific">Dunaliella salina</name>
    <name type="common">Green alga</name>
    <name type="synonym">Protococcus salinus</name>
    <dbReference type="NCBI Taxonomy" id="3046"/>
    <lineage>
        <taxon>Eukaryota</taxon>
        <taxon>Viridiplantae</taxon>
        <taxon>Chlorophyta</taxon>
        <taxon>core chlorophytes</taxon>
        <taxon>Chlorophyceae</taxon>
        <taxon>CS clade</taxon>
        <taxon>Chlamydomonadales</taxon>
        <taxon>Dunaliellaceae</taxon>
        <taxon>Dunaliella</taxon>
    </lineage>
</organism>
<comment type="caution">
    <text evidence="2">The sequence shown here is derived from an EMBL/GenBank/DDBJ whole genome shotgun (WGS) entry which is preliminary data.</text>
</comment>